<organism evidence="1 2">
    <name type="scientific">Oedothorax gibbosus</name>
    <dbReference type="NCBI Taxonomy" id="931172"/>
    <lineage>
        <taxon>Eukaryota</taxon>
        <taxon>Metazoa</taxon>
        <taxon>Ecdysozoa</taxon>
        <taxon>Arthropoda</taxon>
        <taxon>Chelicerata</taxon>
        <taxon>Arachnida</taxon>
        <taxon>Araneae</taxon>
        <taxon>Araneomorphae</taxon>
        <taxon>Entelegynae</taxon>
        <taxon>Araneoidea</taxon>
        <taxon>Linyphiidae</taxon>
        <taxon>Erigoninae</taxon>
        <taxon>Oedothorax</taxon>
    </lineage>
</organism>
<evidence type="ECO:0000313" key="1">
    <source>
        <dbReference type="EMBL" id="KAG8179889.1"/>
    </source>
</evidence>
<sequence length="79" mass="9396">MNCLPCAVLSSHKSVFWRPQRGKPETHLATVEALYYFVRDVFALSTSLAYDGRYDNLLFFFRHTHRQLRQVYRDKLDAK</sequence>
<protein>
    <submittedName>
        <fullName evidence="1">Uncharacterized protein</fullName>
    </submittedName>
</protein>
<keyword evidence="2" id="KW-1185">Reference proteome</keyword>
<dbReference type="PANTHER" id="PTHR15627">
    <property type="entry name" value="NATURAL KILLER CELL-SPECIFIC ANTIGEN KLIP1"/>
    <property type="match status" value="1"/>
</dbReference>
<dbReference type="AlphaFoldDB" id="A0AAV6U8H5"/>
<evidence type="ECO:0000313" key="2">
    <source>
        <dbReference type="Proteomes" id="UP000827092"/>
    </source>
</evidence>
<gene>
    <name evidence="1" type="ORF">JTE90_017421</name>
</gene>
<proteinExistence type="predicted"/>
<dbReference type="GO" id="GO:0016432">
    <property type="term" value="F:tRNA-uridine aminocarboxypropyltransferase activity"/>
    <property type="evidence" value="ECO:0007669"/>
    <property type="project" value="TreeGrafter"/>
</dbReference>
<dbReference type="InterPro" id="IPR051521">
    <property type="entry name" value="tRNA_Mod/Golgi_Maint"/>
</dbReference>
<comment type="caution">
    <text evidence="1">The sequence shown here is derived from an EMBL/GenBank/DDBJ whole genome shotgun (WGS) entry which is preliminary data.</text>
</comment>
<accession>A0AAV6U8H5</accession>
<name>A0AAV6U8H5_9ARAC</name>
<dbReference type="PANTHER" id="PTHR15627:SF8">
    <property type="entry name" value="TRNA-URIDINE AMINOCARBOXYPROPYLTRANSFERASE 1"/>
    <property type="match status" value="1"/>
</dbReference>
<reference evidence="1 2" key="1">
    <citation type="journal article" date="2022" name="Nat. Ecol. Evol.">
        <title>A masculinizing supergene underlies an exaggerated male reproductive morph in a spider.</title>
        <authorList>
            <person name="Hendrickx F."/>
            <person name="De Corte Z."/>
            <person name="Sonet G."/>
            <person name="Van Belleghem S.M."/>
            <person name="Kostlbacher S."/>
            <person name="Vangestel C."/>
        </authorList>
    </citation>
    <scope>NUCLEOTIDE SEQUENCE [LARGE SCALE GENOMIC DNA]</scope>
    <source>
        <strain evidence="1">W744_W776</strain>
    </source>
</reference>
<dbReference type="GO" id="GO:0006400">
    <property type="term" value="P:tRNA modification"/>
    <property type="evidence" value="ECO:0007669"/>
    <property type="project" value="TreeGrafter"/>
</dbReference>
<dbReference type="GO" id="GO:0005634">
    <property type="term" value="C:nucleus"/>
    <property type="evidence" value="ECO:0007669"/>
    <property type="project" value="TreeGrafter"/>
</dbReference>
<dbReference type="EMBL" id="JAFNEN010000598">
    <property type="protein sequence ID" value="KAG8179889.1"/>
    <property type="molecule type" value="Genomic_DNA"/>
</dbReference>
<dbReference type="Proteomes" id="UP000827092">
    <property type="component" value="Unassembled WGS sequence"/>
</dbReference>